<keyword evidence="1" id="KW-0472">Membrane</keyword>
<keyword evidence="1" id="KW-0812">Transmembrane</keyword>
<feature type="transmembrane region" description="Helical" evidence="1">
    <location>
        <begin position="294"/>
        <end position="311"/>
    </location>
</feature>
<dbReference type="AlphaFoldDB" id="A0A644WUU7"/>
<protein>
    <submittedName>
        <fullName evidence="2">Uncharacterized protein</fullName>
    </submittedName>
</protein>
<gene>
    <name evidence="2" type="ORF">SDC9_53845</name>
</gene>
<evidence type="ECO:0000313" key="2">
    <source>
        <dbReference type="EMBL" id="MPM07539.1"/>
    </source>
</evidence>
<comment type="caution">
    <text evidence="2">The sequence shown here is derived from an EMBL/GenBank/DDBJ whole genome shotgun (WGS) entry which is preliminary data.</text>
</comment>
<evidence type="ECO:0000256" key="1">
    <source>
        <dbReference type="SAM" id="Phobius"/>
    </source>
</evidence>
<proteinExistence type="predicted"/>
<organism evidence="2">
    <name type="scientific">bioreactor metagenome</name>
    <dbReference type="NCBI Taxonomy" id="1076179"/>
    <lineage>
        <taxon>unclassified sequences</taxon>
        <taxon>metagenomes</taxon>
        <taxon>ecological metagenomes</taxon>
    </lineage>
</organism>
<name>A0A644WUU7_9ZZZZ</name>
<sequence length="488" mass="57790">MIDELVKQHDKYSAEIKVGFEARKRLKINDFSFNIWLFIPNSLDINRFSYSKTDFYKDLKSNIRLITPVYQLRQIIWKENSPLSYLQKSLKNYIAQPTRSNSEECEYQLKMFISILKSSLRDEVNHIGNSKNPDCEYLIQNFTNNVRAIFDTYRELFQIINIPKLDERLRNSYTYSEEFLCNVIEKYCFLLLKIIKTKESILFDEYKESILNLINHIVDYKKNRGYGIVEEDTLGNKDLVYRLGLLKKYAESHLYLNVKKRKDGVLTEQIMYSMAAGISMVFATIIAFSVQQKFGNYTMPLFVALVVSYMLKDRIKEMSRYYFAHKMGSKYFDHKFALNINNTDIGWAKESMDFITDSKVPGDVLKARGRAPIIDAIYKKEPEKVIFYRVNMHIDRDKLNLISPYYFTGVNSILRFNTYNFLRNMDNPDFPLFLPDDKEGLKVIKGKKFYYINLIIQKRNEKQNDLKRYRIVLNKDGIQKIEAMSEIQ</sequence>
<dbReference type="EMBL" id="VSSQ01001347">
    <property type="protein sequence ID" value="MPM07539.1"/>
    <property type="molecule type" value="Genomic_DNA"/>
</dbReference>
<reference evidence="2" key="1">
    <citation type="submission" date="2019-08" db="EMBL/GenBank/DDBJ databases">
        <authorList>
            <person name="Kucharzyk K."/>
            <person name="Murdoch R.W."/>
            <person name="Higgins S."/>
            <person name="Loffler F."/>
        </authorList>
    </citation>
    <scope>NUCLEOTIDE SEQUENCE</scope>
</reference>
<accession>A0A644WUU7</accession>
<feature type="transmembrane region" description="Helical" evidence="1">
    <location>
        <begin position="270"/>
        <end position="288"/>
    </location>
</feature>
<keyword evidence="1" id="KW-1133">Transmembrane helix</keyword>